<evidence type="ECO:0000256" key="4">
    <source>
        <dbReference type="SAM" id="SignalP"/>
    </source>
</evidence>
<keyword evidence="6" id="KW-0675">Receptor</keyword>
<dbReference type="Proteomes" id="UP001155280">
    <property type="component" value="Unassembled WGS sequence"/>
</dbReference>
<dbReference type="GO" id="GO:0009279">
    <property type="term" value="C:cell outer membrane"/>
    <property type="evidence" value="ECO:0007669"/>
    <property type="project" value="UniProtKB-SubCell"/>
</dbReference>
<feature type="domain" description="Outer membrane protein beta-barrel" evidence="5">
    <location>
        <begin position="379"/>
        <end position="780"/>
    </location>
</feature>
<evidence type="ECO:0000259" key="5">
    <source>
        <dbReference type="Pfam" id="PF14905"/>
    </source>
</evidence>
<feature type="signal peptide" evidence="4">
    <location>
        <begin position="1"/>
        <end position="24"/>
    </location>
</feature>
<comment type="caution">
    <text evidence="6">The sequence shown here is derived from an EMBL/GenBank/DDBJ whole genome shotgun (WGS) entry which is preliminary data.</text>
</comment>
<dbReference type="Gene3D" id="2.40.170.20">
    <property type="entry name" value="TonB-dependent receptor, beta-barrel domain"/>
    <property type="match status" value="1"/>
</dbReference>
<dbReference type="EMBL" id="JANCNS010000001">
    <property type="protein sequence ID" value="MCP9199261.1"/>
    <property type="molecule type" value="Genomic_DNA"/>
</dbReference>
<organism evidence="6 7">
    <name type="scientific">Christiangramia oceanisediminis</name>
    <dbReference type="NCBI Taxonomy" id="2920386"/>
    <lineage>
        <taxon>Bacteria</taxon>
        <taxon>Pseudomonadati</taxon>
        <taxon>Bacteroidota</taxon>
        <taxon>Flavobacteriia</taxon>
        <taxon>Flavobacteriales</taxon>
        <taxon>Flavobacteriaceae</taxon>
        <taxon>Christiangramia</taxon>
    </lineage>
</organism>
<keyword evidence="7" id="KW-1185">Reference proteome</keyword>
<evidence type="ECO:0000313" key="7">
    <source>
        <dbReference type="Proteomes" id="UP001155280"/>
    </source>
</evidence>
<name>A0A9X2KXD2_9FLAO</name>
<dbReference type="InterPro" id="IPR036942">
    <property type="entry name" value="Beta-barrel_TonB_sf"/>
</dbReference>
<keyword evidence="4" id="KW-0732">Signal</keyword>
<dbReference type="AlphaFoldDB" id="A0A9X2KXD2"/>
<keyword evidence="2" id="KW-0472">Membrane</keyword>
<evidence type="ECO:0000256" key="1">
    <source>
        <dbReference type="ARBA" id="ARBA00004442"/>
    </source>
</evidence>
<reference evidence="6" key="1">
    <citation type="submission" date="2022-07" db="EMBL/GenBank/DDBJ databases">
        <title>Gramela sediminis sp. nov., isolated from deep-sea sediment of the Indian Ocean.</title>
        <authorList>
            <person name="Shi H."/>
        </authorList>
    </citation>
    <scope>NUCLEOTIDE SEQUENCE</scope>
    <source>
        <strain evidence="6">GC03-9</strain>
    </source>
</reference>
<protein>
    <submittedName>
        <fullName evidence="6">TonB-dependent receptor</fullName>
    </submittedName>
</protein>
<dbReference type="InterPro" id="IPR008969">
    <property type="entry name" value="CarboxyPept-like_regulatory"/>
</dbReference>
<feature type="chain" id="PRO_5040749613" evidence="4">
    <location>
        <begin position="25"/>
        <end position="809"/>
    </location>
</feature>
<comment type="subcellular location">
    <subcellularLocation>
        <location evidence="1">Cell outer membrane</location>
    </subcellularLocation>
</comment>
<dbReference type="Gene3D" id="2.60.40.1120">
    <property type="entry name" value="Carboxypeptidase-like, regulatory domain"/>
    <property type="match status" value="1"/>
</dbReference>
<gene>
    <name evidence="6" type="ORF">MKO06_05040</name>
</gene>
<sequence>MINTKFIPLILLLFPILSFSQSQLTGSVRDSNNEPVSYANIILFNAQDSTTVYRGTVTEEDGSFSFDSVENKAYVLKASFIGYAEKVLRIEVNGNTRLEPITLNASSDSLDEVTVNVRKPKVTRSVDRLVFDVENSVLSSGNTFDILKKTPGVIVSQGQLLVRNRAATVYINERKVYLSAQELQQLLEGFSAGNIKSVEVITNPPARYDAEGGAILNIVTSKNISIGYKGSFNASNTIARVPKYNLGTSQYYKNDWLNVFGSYNYNQRDALKKDESYTEFFEPGGGTDSEWLTDFRRDTESYSHSVSTILDFILSEKSTLNLSANLLFTPKTDSDISGLTEIYQPSGSLDSLFTTDSRLENETKNLLFSAAYSTSFGENTSFEAVANYIKYDDEQLQDLETEYFGPQGNLLNQNAFSTFAQQESDIFTAQFDISTMLGGSSFETGAKYSGLQTQTGQDFFGNNSGVQPFMGALSDELDYDENIYAAYASLSHDWDNISMKAGLRGEYTDVQGISNSFGLVNNQEYFQLFPTFYLMYTGSEKHAFGIDYSRRIQRPAFQNLNTYRYFLNENNFQDGNPNLMPAITNKINFNYTFDNKWSFDLYWDRADDYIQNLPFQDNQNRTLRTESLNLNYNQQFSLDISYFSYLKDWWYLSFYSSIFYMENEFPALESGGQLVQKDIFSTYVQAYNYLVLSEDGTFSAEVIGTFSPDWLAGSYEFDEMQYGIDIGLRKTFMDSRLVATIDAQDIFNSMNIPLKSQYLNQNNGYFARPESRMIRFGLIYKFGNFRLSDNNRAIDAEESERLKEKGPLD</sequence>
<dbReference type="SUPFAM" id="SSF56935">
    <property type="entry name" value="Porins"/>
    <property type="match status" value="1"/>
</dbReference>
<evidence type="ECO:0000256" key="3">
    <source>
        <dbReference type="ARBA" id="ARBA00023237"/>
    </source>
</evidence>
<evidence type="ECO:0000256" key="2">
    <source>
        <dbReference type="ARBA" id="ARBA00023136"/>
    </source>
</evidence>
<evidence type="ECO:0000313" key="6">
    <source>
        <dbReference type="EMBL" id="MCP9199261.1"/>
    </source>
</evidence>
<dbReference type="Pfam" id="PF13620">
    <property type="entry name" value="CarboxypepD_reg"/>
    <property type="match status" value="1"/>
</dbReference>
<dbReference type="InterPro" id="IPR041700">
    <property type="entry name" value="OMP_b-brl_3"/>
</dbReference>
<accession>A0A9X2KXD2</accession>
<dbReference type="SUPFAM" id="SSF49464">
    <property type="entry name" value="Carboxypeptidase regulatory domain-like"/>
    <property type="match status" value="1"/>
</dbReference>
<keyword evidence="3" id="KW-0998">Cell outer membrane</keyword>
<proteinExistence type="predicted"/>
<dbReference type="RefSeq" id="WP_241549566.1">
    <property type="nucleotide sequence ID" value="NZ_JANCNS010000001.1"/>
</dbReference>
<dbReference type="Pfam" id="PF14905">
    <property type="entry name" value="OMP_b-brl_3"/>
    <property type="match status" value="1"/>
</dbReference>